<dbReference type="Pfam" id="PF00107">
    <property type="entry name" value="ADH_zinc_N"/>
    <property type="match status" value="1"/>
</dbReference>
<evidence type="ECO:0000259" key="3">
    <source>
        <dbReference type="SMART" id="SM00829"/>
    </source>
</evidence>
<proteinExistence type="predicted"/>
<dbReference type="SUPFAM" id="SSF50129">
    <property type="entry name" value="GroES-like"/>
    <property type="match status" value="1"/>
</dbReference>
<accession>A0A9W8LXC0</accession>
<dbReference type="OrthoDB" id="203908at2759"/>
<sequence length="328" mass="36252">MKAVLQDKAGGIDELYIGETEKPRPQPNELLVEIHYFGLNRMDILQREGRYPLPPEAGPILGVEMSGVVVEVGASTSRFKVGDKVFGLMYGGAYAQYATIDEGSAVPLGSLSMPIAASLLECWYTAYQAVHYIGKLQEGEDILIHAAAGGVGTAAIQLAKMAKARRIFVTAGSSDKLEYCRKLGATHLINYREQNFKQVVLEETGGRGVDVICDYILAKYFVDNIAALARDGRMSLQGTMGGAVVEQVNLGPILFKRLHIEGSALRSRSLEYQRKLQREFSKHVLPRIQAGEISWPIFKIFDWTEIKDAHRLMEEAAFMGKLVVKITQ</sequence>
<dbReference type="AlphaFoldDB" id="A0A9W8LXC0"/>
<dbReference type="CDD" id="cd05276">
    <property type="entry name" value="p53_inducible_oxidoreductase"/>
    <property type="match status" value="1"/>
</dbReference>
<dbReference type="SMART" id="SM00829">
    <property type="entry name" value="PKS_ER"/>
    <property type="match status" value="1"/>
</dbReference>
<dbReference type="Gene3D" id="3.40.50.720">
    <property type="entry name" value="NAD(P)-binding Rossmann-like Domain"/>
    <property type="match status" value="1"/>
</dbReference>
<comment type="caution">
    <text evidence="4">The sequence shown here is derived from an EMBL/GenBank/DDBJ whole genome shotgun (WGS) entry which is preliminary data.</text>
</comment>
<dbReference type="InterPro" id="IPR014189">
    <property type="entry name" value="Quinone_OxRdtase_PIG3"/>
</dbReference>
<organism evidence="4 5">
    <name type="scientific">Coemansia brasiliensis</name>
    <dbReference type="NCBI Taxonomy" id="2650707"/>
    <lineage>
        <taxon>Eukaryota</taxon>
        <taxon>Fungi</taxon>
        <taxon>Fungi incertae sedis</taxon>
        <taxon>Zoopagomycota</taxon>
        <taxon>Kickxellomycotina</taxon>
        <taxon>Kickxellomycetes</taxon>
        <taxon>Kickxellales</taxon>
        <taxon>Kickxellaceae</taxon>
        <taxon>Coemansia</taxon>
    </lineage>
</organism>
<dbReference type="Gene3D" id="3.90.180.10">
    <property type="entry name" value="Medium-chain alcohol dehydrogenases, catalytic domain"/>
    <property type="match status" value="1"/>
</dbReference>
<dbReference type="PANTHER" id="PTHR48106:SF18">
    <property type="entry name" value="QUINONE OXIDOREDUCTASE PIG3"/>
    <property type="match status" value="1"/>
</dbReference>
<evidence type="ECO:0000256" key="1">
    <source>
        <dbReference type="ARBA" id="ARBA00022857"/>
    </source>
</evidence>
<dbReference type="PROSITE" id="PS01162">
    <property type="entry name" value="QOR_ZETA_CRYSTAL"/>
    <property type="match status" value="1"/>
</dbReference>
<dbReference type="InterPro" id="IPR002364">
    <property type="entry name" value="Quin_OxRdtase/zeta-crystal_CS"/>
</dbReference>
<dbReference type="InterPro" id="IPR036291">
    <property type="entry name" value="NAD(P)-bd_dom_sf"/>
</dbReference>
<dbReference type="NCBIfam" id="TIGR02824">
    <property type="entry name" value="quinone_pig3"/>
    <property type="match status" value="1"/>
</dbReference>
<protein>
    <recommendedName>
        <fullName evidence="3">Enoyl reductase (ER) domain-containing protein</fullName>
    </recommendedName>
</protein>
<gene>
    <name evidence="4" type="ORF">IWW36_005177</name>
</gene>
<dbReference type="GO" id="GO:0016651">
    <property type="term" value="F:oxidoreductase activity, acting on NAD(P)H"/>
    <property type="evidence" value="ECO:0007669"/>
    <property type="project" value="TreeGrafter"/>
</dbReference>
<dbReference type="Proteomes" id="UP001139887">
    <property type="component" value="Unassembled WGS sequence"/>
</dbReference>
<dbReference type="GO" id="GO:0008270">
    <property type="term" value="F:zinc ion binding"/>
    <property type="evidence" value="ECO:0007669"/>
    <property type="project" value="InterPro"/>
</dbReference>
<keyword evidence="2" id="KW-0560">Oxidoreductase</keyword>
<dbReference type="InterPro" id="IPR013154">
    <property type="entry name" value="ADH-like_N"/>
</dbReference>
<dbReference type="InterPro" id="IPR020843">
    <property type="entry name" value="ER"/>
</dbReference>
<name>A0A9W8LXC0_9FUNG</name>
<evidence type="ECO:0000313" key="4">
    <source>
        <dbReference type="EMBL" id="KAJ2844461.1"/>
    </source>
</evidence>
<dbReference type="Pfam" id="PF08240">
    <property type="entry name" value="ADH_N"/>
    <property type="match status" value="1"/>
</dbReference>
<evidence type="ECO:0000313" key="5">
    <source>
        <dbReference type="Proteomes" id="UP001139887"/>
    </source>
</evidence>
<keyword evidence="1" id="KW-0521">NADP</keyword>
<dbReference type="GO" id="GO:0070402">
    <property type="term" value="F:NADPH binding"/>
    <property type="evidence" value="ECO:0007669"/>
    <property type="project" value="TreeGrafter"/>
</dbReference>
<feature type="domain" description="Enoyl reductase (ER)" evidence="3">
    <location>
        <begin position="10"/>
        <end position="324"/>
    </location>
</feature>
<keyword evidence="5" id="KW-1185">Reference proteome</keyword>
<evidence type="ECO:0000256" key="2">
    <source>
        <dbReference type="ARBA" id="ARBA00023002"/>
    </source>
</evidence>
<dbReference type="InterPro" id="IPR011032">
    <property type="entry name" value="GroES-like_sf"/>
</dbReference>
<dbReference type="SUPFAM" id="SSF51735">
    <property type="entry name" value="NAD(P)-binding Rossmann-fold domains"/>
    <property type="match status" value="1"/>
</dbReference>
<dbReference type="EMBL" id="JANBUW010001074">
    <property type="protein sequence ID" value="KAJ2844461.1"/>
    <property type="molecule type" value="Genomic_DNA"/>
</dbReference>
<reference evidence="4" key="1">
    <citation type="submission" date="2022-07" db="EMBL/GenBank/DDBJ databases">
        <title>Phylogenomic reconstructions and comparative analyses of Kickxellomycotina fungi.</title>
        <authorList>
            <person name="Reynolds N.K."/>
            <person name="Stajich J.E."/>
            <person name="Barry K."/>
            <person name="Grigoriev I.V."/>
            <person name="Crous P."/>
            <person name="Smith M.E."/>
        </authorList>
    </citation>
    <scope>NUCLEOTIDE SEQUENCE</scope>
    <source>
        <strain evidence="4">NRRL 1566</strain>
    </source>
</reference>
<dbReference type="PANTHER" id="PTHR48106">
    <property type="entry name" value="QUINONE OXIDOREDUCTASE PIG3-RELATED"/>
    <property type="match status" value="1"/>
</dbReference>
<dbReference type="InterPro" id="IPR013149">
    <property type="entry name" value="ADH-like_C"/>
</dbReference>